<dbReference type="Proteomes" id="UP001239085">
    <property type="component" value="Unassembled WGS sequence"/>
</dbReference>
<dbReference type="PANTHER" id="PTHR12526">
    <property type="entry name" value="GLYCOSYLTRANSFERASE"/>
    <property type="match status" value="1"/>
</dbReference>
<keyword evidence="2" id="KW-1185">Reference proteome</keyword>
<name>A0ABU0PB67_9MICO</name>
<sequence>MNGVEEQNGSDTVLVVSLGSIRFATRPRKTARELARSLRVRYLALQSAGRVGRVDRAGTFESDGVAVHQVRVRPRRASGTAASKIANIFLAYLPAFVRLFWIALRTPAEVVIVTNPALALIALTHRWRYGSRVMIDIAERPGLVTATDSLASVFSKFEPFSLRALARRGAIATVAVPSDANRLREWGFGAVIPLRNAPLSSWRAPYADPVEAHELRCVVIGSIFRGRAYEILIQALAICSARGARIKLEIVGPGEQSYLAELQELTRRSGAGDVITWREAVDSDRVSKTYMDAHVGIVLYEPDDPGNDGLSNKILECVSSGRPVLAGDLPENRAFVTENEVGWLTSVTAEAIADALMHIHENADIEEMSRRCRNLGNTSLTWESDFSRVRDALALTHNITGANND</sequence>
<reference evidence="1 2" key="1">
    <citation type="submission" date="2023-07" db="EMBL/GenBank/DDBJ databases">
        <title>Comparative genomics of wheat-associated soil bacteria to identify genetic determinants of phenazine resistance.</title>
        <authorList>
            <person name="Mouncey N."/>
        </authorList>
    </citation>
    <scope>NUCLEOTIDE SEQUENCE [LARGE SCALE GENOMIC DNA]</scope>
    <source>
        <strain evidence="1 2">W2I7</strain>
    </source>
</reference>
<accession>A0ABU0PB67</accession>
<comment type="caution">
    <text evidence="1">The sequence shown here is derived from an EMBL/GenBank/DDBJ whole genome shotgun (WGS) entry which is preliminary data.</text>
</comment>
<dbReference type="Pfam" id="PF13692">
    <property type="entry name" value="Glyco_trans_1_4"/>
    <property type="match status" value="1"/>
</dbReference>
<evidence type="ECO:0000313" key="1">
    <source>
        <dbReference type="EMBL" id="MDQ0644579.1"/>
    </source>
</evidence>
<protein>
    <submittedName>
        <fullName evidence="1">Glycosyltransferase involved in cell wall biosynthesis</fullName>
    </submittedName>
</protein>
<proteinExistence type="predicted"/>
<dbReference type="SUPFAM" id="SSF53756">
    <property type="entry name" value="UDP-Glycosyltransferase/glycogen phosphorylase"/>
    <property type="match status" value="1"/>
</dbReference>
<dbReference type="Gene3D" id="3.40.50.2000">
    <property type="entry name" value="Glycogen Phosphorylase B"/>
    <property type="match status" value="1"/>
</dbReference>
<organism evidence="1 2">
    <name type="scientific">Microbacterium murale</name>
    <dbReference type="NCBI Taxonomy" id="1081040"/>
    <lineage>
        <taxon>Bacteria</taxon>
        <taxon>Bacillati</taxon>
        <taxon>Actinomycetota</taxon>
        <taxon>Actinomycetes</taxon>
        <taxon>Micrococcales</taxon>
        <taxon>Microbacteriaceae</taxon>
        <taxon>Microbacterium</taxon>
    </lineage>
</organism>
<evidence type="ECO:0000313" key="2">
    <source>
        <dbReference type="Proteomes" id="UP001239085"/>
    </source>
</evidence>
<gene>
    <name evidence="1" type="ORF">QFZ46_002739</name>
</gene>
<dbReference type="EMBL" id="JAUSXK010000001">
    <property type="protein sequence ID" value="MDQ0644579.1"/>
    <property type="molecule type" value="Genomic_DNA"/>
</dbReference>